<name>A0ACB9ZUN4_CATRO</name>
<comment type="caution">
    <text evidence="1">The sequence shown here is derived from an EMBL/GenBank/DDBJ whole genome shotgun (WGS) entry which is preliminary data.</text>
</comment>
<evidence type="ECO:0000313" key="2">
    <source>
        <dbReference type="Proteomes" id="UP001060085"/>
    </source>
</evidence>
<sequence length="389" mass="43373">MKLRLRSQKVVQDSSAESEMYEGSRQSCWANIPSELLREVFMKLEVESKWHSGEDDAERPSRKDVVQCAGVCRSWREAMKEVVKSPQVSGKITFPLSVKQPGPKDSLLQCFIKRNQSAQTYELYLSLSQALASDGKFLLAARRYRRPTCTDYLISLKRDDTSKGSKAYVGKLRSNFLGTKFVVYDSLPCEAGNKLSKSRSTRMVGSKQAFPRGPAGSYSVAHISYDLNVLGARSGPRRMLCVMDAIPASAIKPEGGTPSQMSFPSDVDYFPNFESKSSSYQKSLSGPLDGIPREGSSSLVLKNKAPRWHDQLKCWCLNFHGRVTVASVKNFQLVASPEDGLQGPEHDKVILQFGKVEKDVFTMDYRYPISAFQAFAICLSSFDTKIACE</sequence>
<dbReference type="EMBL" id="CM044708">
    <property type="protein sequence ID" value="KAI5650667.1"/>
    <property type="molecule type" value="Genomic_DNA"/>
</dbReference>
<accession>A0ACB9ZUN4</accession>
<evidence type="ECO:0000313" key="1">
    <source>
        <dbReference type="EMBL" id="KAI5650667.1"/>
    </source>
</evidence>
<gene>
    <name evidence="1" type="ORF">M9H77_36672</name>
</gene>
<proteinExistence type="predicted"/>
<protein>
    <submittedName>
        <fullName evidence="1">Uncharacterized protein</fullName>
    </submittedName>
</protein>
<dbReference type="Proteomes" id="UP001060085">
    <property type="component" value="Linkage Group LG08"/>
</dbReference>
<reference evidence="2" key="1">
    <citation type="journal article" date="2023" name="Nat. Plants">
        <title>Single-cell RNA sequencing provides a high-resolution roadmap for understanding the multicellular compartmentation of specialized metabolism.</title>
        <authorList>
            <person name="Sun S."/>
            <person name="Shen X."/>
            <person name="Li Y."/>
            <person name="Li Y."/>
            <person name="Wang S."/>
            <person name="Li R."/>
            <person name="Zhang H."/>
            <person name="Shen G."/>
            <person name="Guo B."/>
            <person name="Wei J."/>
            <person name="Xu J."/>
            <person name="St-Pierre B."/>
            <person name="Chen S."/>
            <person name="Sun C."/>
        </authorList>
    </citation>
    <scope>NUCLEOTIDE SEQUENCE [LARGE SCALE GENOMIC DNA]</scope>
</reference>
<organism evidence="1 2">
    <name type="scientific">Catharanthus roseus</name>
    <name type="common">Madagascar periwinkle</name>
    <name type="synonym">Vinca rosea</name>
    <dbReference type="NCBI Taxonomy" id="4058"/>
    <lineage>
        <taxon>Eukaryota</taxon>
        <taxon>Viridiplantae</taxon>
        <taxon>Streptophyta</taxon>
        <taxon>Embryophyta</taxon>
        <taxon>Tracheophyta</taxon>
        <taxon>Spermatophyta</taxon>
        <taxon>Magnoliopsida</taxon>
        <taxon>eudicotyledons</taxon>
        <taxon>Gunneridae</taxon>
        <taxon>Pentapetalae</taxon>
        <taxon>asterids</taxon>
        <taxon>lamiids</taxon>
        <taxon>Gentianales</taxon>
        <taxon>Apocynaceae</taxon>
        <taxon>Rauvolfioideae</taxon>
        <taxon>Vinceae</taxon>
        <taxon>Catharanthinae</taxon>
        <taxon>Catharanthus</taxon>
    </lineage>
</organism>
<keyword evidence="2" id="KW-1185">Reference proteome</keyword>